<protein>
    <submittedName>
        <fullName evidence="2">Uncharacterized protein</fullName>
    </submittedName>
</protein>
<keyword evidence="1" id="KW-1133">Transmembrane helix</keyword>
<feature type="transmembrane region" description="Helical" evidence="1">
    <location>
        <begin position="12"/>
        <end position="37"/>
    </location>
</feature>
<dbReference type="VEuPathDB" id="FungiDB:ASPSYDRAFT_85418"/>
<gene>
    <name evidence="2" type="ORF">ASPSYDRAFT_85418</name>
</gene>
<evidence type="ECO:0000313" key="3">
    <source>
        <dbReference type="Proteomes" id="UP000184356"/>
    </source>
</evidence>
<keyword evidence="1" id="KW-0812">Transmembrane</keyword>
<evidence type="ECO:0000313" key="2">
    <source>
        <dbReference type="EMBL" id="OJJ61715.1"/>
    </source>
</evidence>
<accession>A0A1L9TQQ4</accession>
<proteinExistence type="predicted"/>
<dbReference type="GeneID" id="63767596"/>
<dbReference type="AlphaFoldDB" id="A0A1L9TQQ4"/>
<sequence>MANSAVRLTRAIWNLIWVFLLRPLGLFIVTGGVISLVRYALSAWGFSAVA</sequence>
<dbReference type="EMBL" id="KV878583">
    <property type="protein sequence ID" value="OJJ61715.1"/>
    <property type="molecule type" value="Genomic_DNA"/>
</dbReference>
<organism evidence="2 3">
    <name type="scientific">Aspergillus sydowii CBS 593.65</name>
    <dbReference type="NCBI Taxonomy" id="1036612"/>
    <lineage>
        <taxon>Eukaryota</taxon>
        <taxon>Fungi</taxon>
        <taxon>Dikarya</taxon>
        <taxon>Ascomycota</taxon>
        <taxon>Pezizomycotina</taxon>
        <taxon>Eurotiomycetes</taxon>
        <taxon>Eurotiomycetidae</taxon>
        <taxon>Eurotiales</taxon>
        <taxon>Aspergillaceae</taxon>
        <taxon>Aspergillus</taxon>
        <taxon>Aspergillus subgen. Nidulantes</taxon>
    </lineage>
</organism>
<keyword evidence="1" id="KW-0472">Membrane</keyword>
<dbReference type="Proteomes" id="UP000184356">
    <property type="component" value="Unassembled WGS sequence"/>
</dbReference>
<evidence type="ECO:0000256" key="1">
    <source>
        <dbReference type="SAM" id="Phobius"/>
    </source>
</evidence>
<reference evidence="3" key="1">
    <citation type="journal article" date="2017" name="Genome Biol.">
        <title>Comparative genomics reveals high biological diversity and specific adaptations in the industrially and medically important fungal genus Aspergillus.</title>
        <authorList>
            <person name="de Vries R.P."/>
            <person name="Riley R."/>
            <person name="Wiebenga A."/>
            <person name="Aguilar-Osorio G."/>
            <person name="Amillis S."/>
            <person name="Uchima C.A."/>
            <person name="Anderluh G."/>
            <person name="Asadollahi M."/>
            <person name="Askin M."/>
            <person name="Barry K."/>
            <person name="Battaglia E."/>
            <person name="Bayram O."/>
            <person name="Benocci T."/>
            <person name="Braus-Stromeyer S.A."/>
            <person name="Caldana C."/>
            <person name="Canovas D."/>
            <person name="Cerqueira G.C."/>
            <person name="Chen F."/>
            <person name="Chen W."/>
            <person name="Choi C."/>
            <person name="Clum A."/>
            <person name="Dos Santos R.A."/>
            <person name="Damasio A.R."/>
            <person name="Diallinas G."/>
            <person name="Emri T."/>
            <person name="Fekete E."/>
            <person name="Flipphi M."/>
            <person name="Freyberg S."/>
            <person name="Gallo A."/>
            <person name="Gournas C."/>
            <person name="Habgood R."/>
            <person name="Hainaut M."/>
            <person name="Harispe M.L."/>
            <person name="Henrissat B."/>
            <person name="Hilden K.S."/>
            <person name="Hope R."/>
            <person name="Hossain A."/>
            <person name="Karabika E."/>
            <person name="Karaffa L."/>
            <person name="Karanyi Z."/>
            <person name="Krasevec N."/>
            <person name="Kuo A."/>
            <person name="Kusch H."/>
            <person name="LaButti K."/>
            <person name="Lagendijk E.L."/>
            <person name="Lapidus A."/>
            <person name="Levasseur A."/>
            <person name="Lindquist E."/>
            <person name="Lipzen A."/>
            <person name="Logrieco A.F."/>
            <person name="MacCabe A."/>
            <person name="Maekelae M.R."/>
            <person name="Malavazi I."/>
            <person name="Melin P."/>
            <person name="Meyer V."/>
            <person name="Mielnichuk N."/>
            <person name="Miskei M."/>
            <person name="Molnar A.P."/>
            <person name="Mule G."/>
            <person name="Ngan C.Y."/>
            <person name="Orejas M."/>
            <person name="Orosz E."/>
            <person name="Ouedraogo J.P."/>
            <person name="Overkamp K.M."/>
            <person name="Park H.-S."/>
            <person name="Perrone G."/>
            <person name="Piumi F."/>
            <person name="Punt P.J."/>
            <person name="Ram A.F."/>
            <person name="Ramon A."/>
            <person name="Rauscher S."/>
            <person name="Record E."/>
            <person name="Riano-Pachon D.M."/>
            <person name="Robert V."/>
            <person name="Roehrig J."/>
            <person name="Ruller R."/>
            <person name="Salamov A."/>
            <person name="Salih N.S."/>
            <person name="Samson R.A."/>
            <person name="Sandor E."/>
            <person name="Sanguinetti M."/>
            <person name="Schuetze T."/>
            <person name="Sepcic K."/>
            <person name="Shelest E."/>
            <person name="Sherlock G."/>
            <person name="Sophianopoulou V."/>
            <person name="Squina F.M."/>
            <person name="Sun H."/>
            <person name="Susca A."/>
            <person name="Todd R.B."/>
            <person name="Tsang A."/>
            <person name="Unkles S.E."/>
            <person name="van de Wiele N."/>
            <person name="van Rossen-Uffink D."/>
            <person name="Oliveira J.V."/>
            <person name="Vesth T.C."/>
            <person name="Visser J."/>
            <person name="Yu J.-H."/>
            <person name="Zhou M."/>
            <person name="Andersen M.R."/>
            <person name="Archer D.B."/>
            <person name="Baker S.E."/>
            <person name="Benoit I."/>
            <person name="Brakhage A.A."/>
            <person name="Braus G.H."/>
            <person name="Fischer R."/>
            <person name="Frisvad J.C."/>
            <person name="Goldman G.H."/>
            <person name="Houbraken J."/>
            <person name="Oakley B."/>
            <person name="Pocsi I."/>
            <person name="Scazzocchio C."/>
            <person name="Seiboth B."/>
            <person name="vanKuyk P.A."/>
            <person name="Wortman J."/>
            <person name="Dyer P.S."/>
            <person name="Grigoriev I.V."/>
        </authorList>
    </citation>
    <scope>NUCLEOTIDE SEQUENCE [LARGE SCALE GENOMIC DNA]</scope>
    <source>
        <strain evidence="3">CBS 593.65</strain>
    </source>
</reference>
<keyword evidence="3" id="KW-1185">Reference proteome</keyword>
<dbReference type="RefSeq" id="XP_040705521.1">
    <property type="nucleotide sequence ID" value="XM_040851523.1"/>
</dbReference>
<dbReference type="OrthoDB" id="10365982at2759"/>
<name>A0A1L9TQQ4_9EURO</name>